<name>A0A4R6ISZ7_9BACT</name>
<dbReference type="SMART" id="SM00382">
    <property type="entry name" value="AAA"/>
    <property type="match status" value="1"/>
</dbReference>
<evidence type="ECO:0000256" key="4">
    <source>
        <dbReference type="ARBA" id="ARBA00022801"/>
    </source>
</evidence>
<evidence type="ECO:0000256" key="1">
    <source>
        <dbReference type="ARBA" id="ARBA00004651"/>
    </source>
</evidence>
<dbReference type="AlphaFoldDB" id="A0A4R6ISZ7"/>
<dbReference type="InterPro" id="IPR003593">
    <property type="entry name" value="AAA+_ATPase"/>
</dbReference>
<dbReference type="RefSeq" id="WP_133475536.1">
    <property type="nucleotide sequence ID" value="NZ_SNWP01000013.1"/>
</dbReference>
<organism evidence="12 13">
    <name type="scientific">Sediminibacterium goheungense</name>
    <dbReference type="NCBI Taxonomy" id="1086393"/>
    <lineage>
        <taxon>Bacteria</taxon>
        <taxon>Pseudomonadati</taxon>
        <taxon>Bacteroidota</taxon>
        <taxon>Chitinophagia</taxon>
        <taxon>Chitinophagales</taxon>
        <taxon>Chitinophagaceae</taxon>
        <taxon>Sediminibacterium</taxon>
    </lineage>
</organism>
<keyword evidence="7 8" id="KW-0472">Membrane</keyword>
<feature type="domain" description="Peptidase C39" evidence="11">
    <location>
        <begin position="10"/>
        <end position="134"/>
    </location>
</feature>
<dbReference type="PROSITE" id="PS50990">
    <property type="entry name" value="PEPTIDASE_C39"/>
    <property type="match status" value="1"/>
</dbReference>
<dbReference type="EMBL" id="SNWP01000013">
    <property type="protein sequence ID" value="TDO25427.1"/>
    <property type="molecule type" value="Genomic_DNA"/>
</dbReference>
<reference evidence="12 13" key="1">
    <citation type="submission" date="2019-03" db="EMBL/GenBank/DDBJ databases">
        <title>Genomic Encyclopedia of Archaeal and Bacterial Type Strains, Phase II (KMG-II): from individual species to whole genera.</title>
        <authorList>
            <person name="Goeker M."/>
        </authorList>
    </citation>
    <scope>NUCLEOTIDE SEQUENCE [LARGE SCALE GENOMIC DNA]</scope>
    <source>
        <strain evidence="12 13">DSM 28323</strain>
    </source>
</reference>
<dbReference type="GO" id="GO:0005524">
    <property type="term" value="F:ATP binding"/>
    <property type="evidence" value="ECO:0007669"/>
    <property type="project" value="UniProtKB-KW"/>
</dbReference>
<dbReference type="PROSITE" id="PS50893">
    <property type="entry name" value="ABC_TRANSPORTER_2"/>
    <property type="match status" value="1"/>
</dbReference>
<feature type="transmembrane region" description="Helical" evidence="8">
    <location>
        <begin position="303"/>
        <end position="321"/>
    </location>
</feature>
<dbReference type="OrthoDB" id="9760358at2"/>
<feature type="transmembrane region" description="Helical" evidence="8">
    <location>
        <begin position="423"/>
        <end position="440"/>
    </location>
</feature>
<dbReference type="InterPro" id="IPR017871">
    <property type="entry name" value="ABC_transporter-like_CS"/>
</dbReference>
<keyword evidence="6 8" id="KW-1133">Transmembrane helix</keyword>
<dbReference type="InterPro" id="IPR005074">
    <property type="entry name" value="Peptidase_C39"/>
</dbReference>
<dbReference type="SUPFAM" id="SSF52540">
    <property type="entry name" value="P-loop containing nucleoside triphosphate hydrolases"/>
    <property type="match status" value="1"/>
</dbReference>
<evidence type="ECO:0000256" key="7">
    <source>
        <dbReference type="ARBA" id="ARBA00023136"/>
    </source>
</evidence>
<dbReference type="SUPFAM" id="SSF90123">
    <property type="entry name" value="ABC transporter transmembrane region"/>
    <property type="match status" value="1"/>
</dbReference>
<evidence type="ECO:0000256" key="8">
    <source>
        <dbReference type="SAM" id="Phobius"/>
    </source>
</evidence>
<dbReference type="Gene3D" id="1.20.1560.10">
    <property type="entry name" value="ABC transporter type 1, transmembrane domain"/>
    <property type="match status" value="1"/>
</dbReference>
<dbReference type="PROSITE" id="PS50929">
    <property type="entry name" value="ABC_TM1F"/>
    <property type="match status" value="1"/>
</dbReference>
<dbReference type="GO" id="GO:0005886">
    <property type="term" value="C:plasma membrane"/>
    <property type="evidence" value="ECO:0007669"/>
    <property type="project" value="UniProtKB-SubCell"/>
</dbReference>
<dbReference type="PROSITE" id="PS00211">
    <property type="entry name" value="ABC_TRANSPORTER_1"/>
    <property type="match status" value="1"/>
</dbReference>
<comment type="subcellular location">
    <subcellularLocation>
        <location evidence="1">Cell membrane</location>
        <topology evidence="1">Multi-pass membrane protein</topology>
    </subcellularLocation>
</comment>
<evidence type="ECO:0000259" key="9">
    <source>
        <dbReference type="PROSITE" id="PS50893"/>
    </source>
</evidence>
<dbReference type="InterPro" id="IPR011527">
    <property type="entry name" value="ABC1_TM_dom"/>
</dbReference>
<dbReference type="FunFam" id="3.40.50.300:FF:000218">
    <property type="entry name" value="Multidrug ABC transporter ATP-binding protein"/>
    <property type="match status" value="1"/>
</dbReference>
<dbReference type="Pfam" id="PF00664">
    <property type="entry name" value="ABC_membrane"/>
    <property type="match status" value="1"/>
</dbReference>
<dbReference type="Pfam" id="PF03412">
    <property type="entry name" value="Peptidase_C39"/>
    <property type="match status" value="1"/>
</dbReference>
<dbReference type="Gene3D" id="3.40.50.300">
    <property type="entry name" value="P-loop containing nucleotide triphosphate hydrolases"/>
    <property type="match status" value="1"/>
</dbReference>
<dbReference type="Gene3D" id="3.90.70.10">
    <property type="entry name" value="Cysteine proteinases"/>
    <property type="match status" value="1"/>
</dbReference>
<proteinExistence type="predicted"/>
<dbReference type="GO" id="GO:0015421">
    <property type="term" value="F:ABC-type oligopeptide transporter activity"/>
    <property type="evidence" value="ECO:0007669"/>
    <property type="project" value="TreeGrafter"/>
</dbReference>
<evidence type="ECO:0000256" key="2">
    <source>
        <dbReference type="ARBA" id="ARBA00022692"/>
    </source>
</evidence>
<keyword evidence="13" id="KW-1185">Reference proteome</keyword>
<keyword evidence="5" id="KW-0067">ATP-binding</keyword>
<evidence type="ECO:0000259" key="10">
    <source>
        <dbReference type="PROSITE" id="PS50929"/>
    </source>
</evidence>
<dbReference type="Proteomes" id="UP000295741">
    <property type="component" value="Unassembled WGS sequence"/>
</dbReference>
<dbReference type="InterPro" id="IPR027417">
    <property type="entry name" value="P-loop_NTPase"/>
</dbReference>
<evidence type="ECO:0000256" key="3">
    <source>
        <dbReference type="ARBA" id="ARBA00022741"/>
    </source>
</evidence>
<dbReference type="CDD" id="cd18570">
    <property type="entry name" value="ABC_6TM_PCAT1_LagD_like"/>
    <property type="match status" value="1"/>
</dbReference>
<keyword evidence="4" id="KW-0378">Hydrolase</keyword>
<accession>A0A4R6ISZ7</accession>
<protein>
    <submittedName>
        <fullName evidence="12">Bacteriocin-processing peptidase</fullName>
    </submittedName>
</protein>
<feature type="domain" description="ABC transporter" evidence="9">
    <location>
        <begin position="480"/>
        <end position="715"/>
    </location>
</feature>
<evidence type="ECO:0000256" key="6">
    <source>
        <dbReference type="ARBA" id="ARBA00022989"/>
    </source>
</evidence>
<feature type="domain" description="ABC transmembrane type-1" evidence="10">
    <location>
        <begin position="165"/>
        <end position="446"/>
    </location>
</feature>
<dbReference type="InterPro" id="IPR039421">
    <property type="entry name" value="Type_1_exporter"/>
</dbReference>
<evidence type="ECO:0000313" key="12">
    <source>
        <dbReference type="EMBL" id="TDO25427.1"/>
    </source>
</evidence>
<evidence type="ECO:0000313" key="13">
    <source>
        <dbReference type="Proteomes" id="UP000295741"/>
    </source>
</evidence>
<comment type="caution">
    <text evidence="12">The sequence shown here is derived from an EMBL/GenBank/DDBJ whole genome shotgun (WGS) entry which is preliminary data.</text>
</comment>
<dbReference type="GO" id="GO:0016887">
    <property type="term" value="F:ATP hydrolysis activity"/>
    <property type="evidence" value="ECO:0007669"/>
    <property type="project" value="InterPro"/>
</dbReference>
<dbReference type="GO" id="GO:0006508">
    <property type="term" value="P:proteolysis"/>
    <property type="evidence" value="ECO:0007669"/>
    <property type="project" value="InterPro"/>
</dbReference>
<dbReference type="InterPro" id="IPR036640">
    <property type="entry name" value="ABC1_TM_sf"/>
</dbReference>
<dbReference type="GO" id="GO:0008233">
    <property type="term" value="F:peptidase activity"/>
    <property type="evidence" value="ECO:0007669"/>
    <property type="project" value="InterPro"/>
</dbReference>
<evidence type="ECO:0000256" key="5">
    <source>
        <dbReference type="ARBA" id="ARBA00022840"/>
    </source>
</evidence>
<dbReference type="InterPro" id="IPR003439">
    <property type="entry name" value="ABC_transporter-like_ATP-bd"/>
</dbReference>
<keyword evidence="3" id="KW-0547">Nucleotide-binding</keyword>
<dbReference type="PANTHER" id="PTHR43394">
    <property type="entry name" value="ATP-DEPENDENT PERMEASE MDL1, MITOCHONDRIAL"/>
    <property type="match status" value="1"/>
</dbReference>
<dbReference type="Pfam" id="PF00005">
    <property type="entry name" value="ABC_tran"/>
    <property type="match status" value="1"/>
</dbReference>
<feature type="transmembrane region" description="Helical" evidence="8">
    <location>
        <begin position="393"/>
        <end position="411"/>
    </location>
</feature>
<dbReference type="PANTHER" id="PTHR43394:SF1">
    <property type="entry name" value="ATP-BINDING CASSETTE SUB-FAMILY B MEMBER 10, MITOCHONDRIAL"/>
    <property type="match status" value="1"/>
</dbReference>
<feature type="transmembrane region" description="Helical" evidence="8">
    <location>
        <begin position="200"/>
        <end position="218"/>
    </location>
</feature>
<dbReference type="CDD" id="cd02418">
    <property type="entry name" value="Peptidase_C39B"/>
    <property type="match status" value="1"/>
</dbReference>
<evidence type="ECO:0000259" key="11">
    <source>
        <dbReference type="PROSITE" id="PS50990"/>
    </source>
</evidence>
<sequence>MNTARICVKQRDITDCGAACIASVAMFYRLQVPVSRIRQYAGTDKKGTNVTGMIEAAEKLGFQVKAAKGSTDSLLKIPLPAIAHIILKNGLHHYIVIYQTTRKKISYMDPSDGLIHRISYSAFKEIWSGVLILLLPDENFKRGTHTISNACRFWHLIQPHSAIMIQALVGALLYTLLGLSTSIYIQKLIDFVLVEANLRLLNLLSFAMILILIFQLIIGSYKTIFGLQTGQMIDARLILGYYKHLLQLPQRFFDTMRVGEIISRINDAVKIRDFINSVALGIIVNMLIVFFSLLVMFLYYWKLALLMLVIIPIYLILYWINNRINRKWQRKLMEESAELETQLVESLNASGTIKRFGLEAFANEKTETRFFRLLNSIYKSSIYSLYIGISSEFFTRLFTIGLLWTGSYFVINRELSPGALLSFYTLIGYFTGPASALIAANKQIQDALIASDRLFEIIDLETESTEEASIHLTSEQTGDIVFNDIYFRYGSRSMIFQGLTLHIRKGECTAIVGESGSGKSTLLSLLQKLYPLKKGTIYIGDINIQQISYKSLRERIAIVPQHIDLFSGTITENIAIGDPEPDLKKILFLTQMLGIHSFIEQLPNSYNSIITEQGGNLSGGQKQRIAIARALYRDPEILLMDEATSNLDPHSEQDVQQTLEWYKQQEKTIIIIAHRLSTIRNSDHIIVLENGELAEQGTHATLLNNNGVYKKLWEYYAGDKK</sequence>
<gene>
    <name evidence="12" type="ORF">BC659_2969</name>
</gene>
<feature type="transmembrane region" description="Helical" evidence="8">
    <location>
        <begin position="162"/>
        <end position="185"/>
    </location>
</feature>
<keyword evidence="2 8" id="KW-0812">Transmembrane</keyword>
<feature type="transmembrane region" description="Helical" evidence="8">
    <location>
        <begin position="274"/>
        <end position="297"/>
    </location>
</feature>